<evidence type="ECO:0000313" key="3">
    <source>
        <dbReference type="Proteomes" id="UP000324517"/>
    </source>
</evidence>
<comment type="caution">
    <text evidence="2">The sequence shown here is derived from an EMBL/GenBank/DDBJ whole genome shotgun (WGS) entry which is preliminary data.</text>
</comment>
<accession>A0A5D4TAG6</accession>
<dbReference type="Proteomes" id="UP000324517">
    <property type="component" value="Unassembled WGS sequence"/>
</dbReference>
<sequence>MTDKINTEFMTNEDIWNAMVSLLSEYEFPTDNETANQAFMVYHYYSELESGGHEGLFNWCSMHIEALGVDRYFEELVRALKEINATEYALIEEKYGLQMWKLYQALENGEIPEEEFYTIIEKADSEYWQLDGKLGEVLEVYFEKVYKELIEVMNEEG</sequence>
<dbReference type="OrthoDB" id="2863289at2"/>
<organism evidence="2 3">
    <name type="scientific">Sutcliffiella horikoshii</name>
    <dbReference type="NCBI Taxonomy" id="79883"/>
    <lineage>
        <taxon>Bacteria</taxon>
        <taxon>Bacillati</taxon>
        <taxon>Bacillota</taxon>
        <taxon>Bacilli</taxon>
        <taxon>Bacillales</taxon>
        <taxon>Bacillaceae</taxon>
        <taxon>Sutcliffiella</taxon>
    </lineage>
</organism>
<reference evidence="2 3" key="1">
    <citation type="submission" date="2019-08" db="EMBL/GenBank/DDBJ databases">
        <title>Bacillus genomes from the desert of Cuatro Cienegas, Coahuila.</title>
        <authorList>
            <person name="Olmedo-Alvarez G."/>
        </authorList>
    </citation>
    <scope>NUCLEOTIDE SEQUENCE [LARGE SCALE GENOMIC DNA]</scope>
    <source>
        <strain evidence="2 3">CH98b_3T</strain>
    </source>
</reference>
<dbReference type="Pfam" id="PF14300">
    <property type="entry name" value="DMP19"/>
    <property type="match status" value="1"/>
</dbReference>
<feature type="domain" description="DNA mimic protein DMP19 C-terminal" evidence="1">
    <location>
        <begin position="34"/>
        <end position="143"/>
    </location>
</feature>
<gene>
    <name evidence="2" type="ORF">FZC75_11115</name>
</gene>
<proteinExistence type="predicted"/>
<dbReference type="EMBL" id="VTET01000005">
    <property type="protein sequence ID" value="TYS71708.1"/>
    <property type="molecule type" value="Genomic_DNA"/>
</dbReference>
<name>A0A5D4TAG6_9BACI</name>
<evidence type="ECO:0000313" key="2">
    <source>
        <dbReference type="EMBL" id="TYS71708.1"/>
    </source>
</evidence>
<evidence type="ECO:0000259" key="1">
    <source>
        <dbReference type="Pfam" id="PF14300"/>
    </source>
</evidence>
<protein>
    <recommendedName>
        <fullName evidence="1">DNA mimic protein DMP19 C-terminal domain-containing protein</fullName>
    </recommendedName>
</protein>
<dbReference type="RefSeq" id="WP_148979365.1">
    <property type="nucleotide sequence ID" value="NZ_JBNILM010000007.1"/>
</dbReference>
<dbReference type="InterPro" id="IPR025402">
    <property type="entry name" value="DMP19_C"/>
</dbReference>
<dbReference type="AlphaFoldDB" id="A0A5D4TAG6"/>